<keyword evidence="3" id="KW-1185">Reference proteome</keyword>
<reference evidence="2" key="1">
    <citation type="submission" date="2023-04" db="EMBL/GenBank/DDBJ databases">
        <authorList>
            <consortium name="ELIXIR-Norway"/>
        </authorList>
    </citation>
    <scope>NUCLEOTIDE SEQUENCE [LARGE SCALE GENOMIC DNA]</scope>
</reference>
<evidence type="ECO:0000256" key="1">
    <source>
        <dbReference type="SAM" id="MobiDB-lite"/>
    </source>
</evidence>
<sequence length="216" mass="24330">MRNFRGMPVRIRETKGTSRRGPAKPPRDREFPLTRAENHSRRGRSQGIQEDPVLLSEAGIRLAGSRSPRPPFRRVRKTVRGLDSADENVKEDAPEDTLRERKGTSRRGSAKPPVPRGLPSSGPQNRSSTGRKLGRQRRAGAWWAGLRADWLVLGRRAGARCHLGFHKRTFSDNAQATATFQIYYFRLSGDVLPASALLKPLQGRFDAQFRLRRTIA</sequence>
<proteinExistence type="predicted"/>
<protein>
    <submittedName>
        <fullName evidence="2">Uncharacterized protein</fullName>
    </submittedName>
</protein>
<evidence type="ECO:0000313" key="3">
    <source>
        <dbReference type="Proteomes" id="UP001176941"/>
    </source>
</evidence>
<accession>A0ABN9A3H9</accession>
<gene>
    <name evidence="2" type="ORF">MRATA1EN1_LOCUS29541</name>
</gene>
<organism evidence="2 3">
    <name type="scientific">Rangifer tarandus platyrhynchus</name>
    <name type="common">Svalbard reindeer</name>
    <dbReference type="NCBI Taxonomy" id="3082113"/>
    <lineage>
        <taxon>Eukaryota</taxon>
        <taxon>Metazoa</taxon>
        <taxon>Chordata</taxon>
        <taxon>Craniata</taxon>
        <taxon>Vertebrata</taxon>
        <taxon>Euteleostomi</taxon>
        <taxon>Mammalia</taxon>
        <taxon>Eutheria</taxon>
        <taxon>Laurasiatheria</taxon>
        <taxon>Artiodactyla</taxon>
        <taxon>Ruminantia</taxon>
        <taxon>Pecora</taxon>
        <taxon>Cervidae</taxon>
        <taxon>Odocoileinae</taxon>
        <taxon>Rangifer</taxon>
    </lineage>
</organism>
<feature type="compositionally biased region" description="Basic and acidic residues" evidence="1">
    <location>
        <begin position="25"/>
        <end position="40"/>
    </location>
</feature>
<dbReference type="EMBL" id="OX460343">
    <property type="protein sequence ID" value="CAI9180579.1"/>
    <property type="molecule type" value="Genomic_DNA"/>
</dbReference>
<feature type="compositionally biased region" description="Basic and acidic residues" evidence="1">
    <location>
        <begin position="87"/>
        <end position="103"/>
    </location>
</feature>
<name>A0ABN9A3H9_RANTA</name>
<feature type="compositionally biased region" description="Polar residues" evidence="1">
    <location>
        <begin position="121"/>
        <end position="130"/>
    </location>
</feature>
<dbReference type="Proteomes" id="UP001176941">
    <property type="component" value="Chromosome X"/>
</dbReference>
<feature type="region of interest" description="Disordered" evidence="1">
    <location>
        <begin position="1"/>
        <end position="134"/>
    </location>
</feature>
<evidence type="ECO:0000313" key="2">
    <source>
        <dbReference type="EMBL" id="CAI9180579.1"/>
    </source>
</evidence>